<evidence type="ECO:0000259" key="1">
    <source>
        <dbReference type="PROSITE" id="PS50943"/>
    </source>
</evidence>
<dbReference type="Proteomes" id="UP000601736">
    <property type="component" value="Unassembled WGS sequence"/>
</dbReference>
<sequence>MESIGSRIRNERERLRMTQESFAVACGVGRRAQSTYESGTRSPDANYLEAASKIGVDISYIIYGEKHTFENTLKHLVIEDLFFCICFELGFGDEDIQPLIKTALSIAHELHKQNKEVDGIAADLVDPVKNFLEKSARISPHNTHDSLDTSLLGAILEKLEMILLQKNISLQPKKKALTTIMLYRIFKVNGKVDPKMIEEAIDLASQSAV</sequence>
<dbReference type="SUPFAM" id="SSF47413">
    <property type="entry name" value="lambda repressor-like DNA-binding domains"/>
    <property type="match status" value="1"/>
</dbReference>
<protein>
    <recommendedName>
        <fullName evidence="1">HTH cro/C1-type domain-containing protein</fullName>
    </recommendedName>
</protein>
<dbReference type="Gene3D" id="1.10.260.40">
    <property type="entry name" value="lambda repressor-like DNA-binding domains"/>
    <property type="match status" value="1"/>
</dbReference>
<accession>A0A8H8YZ66</accession>
<evidence type="ECO:0000313" key="2">
    <source>
        <dbReference type="EMBL" id="CAE6503363.1"/>
    </source>
</evidence>
<dbReference type="PROSITE" id="PS50943">
    <property type="entry name" value="HTH_CROC1"/>
    <property type="match status" value="1"/>
</dbReference>
<dbReference type="EMBL" id="CAJNAP010000012">
    <property type="protein sequence ID" value="CAE6503363.1"/>
    <property type="molecule type" value="Genomic_DNA"/>
</dbReference>
<organism evidence="2 3">
    <name type="scientific">Nitrosomonas nitrosa</name>
    <dbReference type="NCBI Taxonomy" id="52442"/>
    <lineage>
        <taxon>Bacteria</taxon>
        <taxon>Pseudomonadati</taxon>
        <taxon>Pseudomonadota</taxon>
        <taxon>Betaproteobacteria</taxon>
        <taxon>Nitrosomonadales</taxon>
        <taxon>Nitrosomonadaceae</taxon>
        <taxon>Nitrosomonas</taxon>
    </lineage>
</organism>
<dbReference type="Pfam" id="PF01381">
    <property type="entry name" value="HTH_3"/>
    <property type="match status" value="1"/>
</dbReference>
<dbReference type="GO" id="GO:0003677">
    <property type="term" value="F:DNA binding"/>
    <property type="evidence" value="ECO:0007669"/>
    <property type="project" value="InterPro"/>
</dbReference>
<evidence type="ECO:0000313" key="3">
    <source>
        <dbReference type="Proteomes" id="UP000601736"/>
    </source>
</evidence>
<dbReference type="InterPro" id="IPR010982">
    <property type="entry name" value="Lambda_DNA-bd_dom_sf"/>
</dbReference>
<dbReference type="CDD" id="cd00093">
    <property type="entry name" value="HTH_XRE"/>
    <property type="match status" value="1"/>
</dbReference>
<dbReference type="RefSeq" id="WP_204799732.1">
    <property type="nucleotide sequence ID" value="NZ_CAJNAP010000012.1"/>
</dbReference>
<comment type="caution">
    <text evidence="2">The sequence shown here is derived from an EMBL/GenBank/DDBJ whole genome shotgun (WGS) entry which is preliminary data.</text>
</comment>
<dbReference type="SMART" id="SM00530">
    <property type="entry name" value="HTH_XRE"/>
    <property type="match status" value="1"/>
</dbReference>
<gene>
    <name evidence="2" type="ORF">NMYAN_20344</name>
</gene>
<feature type="domain" description="HTH cro/C1-type" evidence="1">
    <location>
        <begin position="8"/>
        <end position="61"/>
    </location>
</feature>
<reference evidence="2" key="1">
    <citation type="submission" date="2021-02" db="EMBL/GenBank/DDBJ databases">
        <authorList>
            <person name="Han P."/>
        </authorList>
    </citation>
    <scope>NUCLEOTIDE SEQUENCE</scope>
    <source>
        <strain evidence="2">Nitrosomonas nitrosa 18-3D</strain>
    </source>
</reference>
<proteinExistence type="predicted"/>
<dbReference type="InterPro" id="IPR001387">
    <property type="entry name" value="Cro/C1-type_HTH"/>
</dbReference>
<dbReference type="AlphaFoldDB" id="A0A8H8YZ66"/>
<name>A0A8H8YZ66_9PROT</name>